<evidence type="ECO:0000256" key="1">
    <source>
        <dbReference type="SAM" id="MobiDB-lite"/>
    </source>
</evidence>
<comment type="caution">
    <text evidence="2">The sequence shown here is derived from an EMBL/GenBank/DDBJ whole genome shotgun (WGS) entry which is preliminary data.</text>
</comment>
<feature type="region of interest" description="Disordered" evidence="1">
    <location>
        <begin position="95"/>
        <end position="123"/>
    </location>
</feature>
<dbReference type="AlphaFoldDB" id="A0AAV4W4Z3"/>
<dbReference type="EMBL" id="BPLQ01014064">
    <property type="protein sequence ID" value="GIY76939.1"/>
    <property type="molecule type" value="Genomic_DNA"/>
</dbReference>
<dbReference type="Proteomes" id="UP001054837">
    <property type="component" value="Unassembled WGS sequence"/>
</dbReference>
<gene>
    <name evidence="2" type="ORF">CDAR_265121</name>
</gene>
<keyword evidence="3" id="KW-1185">Reference proteome</keyword>
<feature type="region of interest" description="Disordered" evidence="1">
    <location>
        <begin position="60"/>
        <end position="82"/>
    </location>
</feature>
<sequence length="168" mass="18709">MLGNPSTSTISSENLPHTNVDNADDLQHSDITVLGSAETHHQESQDSCLSKLVHLSLDDSPKNSATSVISKKHCESSTLKDSNKMDAVRKKLFEEKKSNENVSSTSKEASALRKAEELRKEKESADVQDLLRMLLVLGDREGIQHVRTTLQTSDIKTTKQKIKRKKKN</sequence>
<name>A0AAV4W4Z3_9ARAC</name>
<proteinExistence type="predicted"/>
<feature type="compositionally biased region" description="Polar residues" evidence="1">
    <location>
        <begin position="1"/>
        <end position="21"/>
    </location>
</feature>
<reference evidence="2 3" key="1">
    <citation type="submission" date="2021-06" db="EMBL/GenBank/DDBJ databases">
        <title>Caerostris darwini draft genome.</title>
        <authorList>
            <person name="Kono N."/>
            <person name="Arakawa K."/>
        </authorList>
    </citation>
    <scope>NUCLEOTIDE SEQUENCE [LARGE SCALE GENOMIC DNA]</scope>
</reference>
<feature type="compositionally biased region" description="Basic and acidic residues" evidence="1">
    <location>
        <begin position="110"/>
        <end position="123"/>
    </location>
</feature>
<accession>A0AAV4W4Z3</accession>
<evidence type="ECO:0000313" key="3">
    <source>
        <dbReference type="Proteomes" id="UP001054837"/>
    </source>
</evidence>
<evidence type="ECO:0000313" key="2">
    <source>
        <dbReference type="EMBL" id="GIY76939.1"/>
    </source>
</evidence>
<feature type="region of interest" description="Disordered" evidence="1">
    <location>
        <begin position="1"/>
        <end position="48"/>
    </location>
</feature>
<organism evidence="2 3">
    <name type="scientific">Caerostris darwini</name>
    <dbReference type="NCBI Taxonomy" id="1538125"/>
    <lineage>
        <taxon>Eukaryota</taxon>
        <taxon>Metazoa</taxon>
        <taxon>Ecdysozoa</taxon>
        <taxon>Arthropoda</taxon>
        <taxon>Chelicerata</taxon>
        <taxon>Arachnida</taxon>
        <taxon>Araneae</taxon>
        <taxon>Araneomorphae</taxon>
        <taxon>Entelegynae</taxon>
        <taxon>Araneoidea</taxon>
        <taxon>Araneidae</taxon>
        <taxon>Caerostris</taxon>
    </lineage>
</organism>
<protein>
    <submittedName>
        <fullName evidence="2">Uncharacterized protein</fullName>
    </submittedName>
</protein>